<evidence type="ECO:0000313" key="2">
    <source>
        <dbReference type="EMBL" id="PKY58062.1"/>
    </source>
</evidence>
<organism evidence="2 3">
    <name type="scientific">Rhizophagus irregularis</name>
    <dbReference type="NCBI Taxonomy" id="588596"/>
    <lineage>
        <taxon>Eukaryota</taxon>
        <taxon>Fungi</taxon>
        <taxon>Fungi incertae sedis</taxon>
        <taxon>Mucoromycota</taxon>
        <taxon>Glomeromycotina</taxon>
        <taxon>Glomeromycetes</taxon>
        <taxon>Glomerales</taxon>
        <taxon>Glomeraceae</taxon>
        <taxon>Rhizophagus</taxon>
    </lineage>
</organism>
<dbReference type="VEuPathDB" id="FungiDB:RhiirFUN_010150"/>
<dbReference type="EMBL" id="LLXI01002827">
    <property type="protein sequence ID" value="PKY58062.1"/>
    <property type="molecule type" value="Genomic_DNA"/>
</dbReference>
<dbReference type="Proteomes" id="UP000234323">
    <property type="component" value="Unassembled WGS sequence"/>
</dbReference>
<feature type="signal peptide" evidence="1">
    <location>
        <begin position="1"/>
        <end position="17"/>
    </location>
</feature>
<keyword evidence="3" id="KW-1185">Reference proteome</keyword>
<dbReference type="AlphaFoldDB" id="A0A2I1HGR0"/>
<protein>
    <submittedName>
        <fullName evidence="2">Uncharacterized protein</fullName>
    </submittedName>
</protein>
<feature type="chain" id="PRO_5014136374" evidence="1">
    <location>
        <begin position="18"/>
        <end position="96"/>
    </location>
</feature>
<accession>A0A2I1HGR0</accession>
<proteinExistence type="predicted"/>
<reference evidence="2 3" key="1">
    <citation type="submission" date="2015-10" db="EMBL/GenBank/DDBJ databases">
        <title>Genome analyses suggest a sexual origin of heterokaryosis in a supposedly ancient asexual fungus.</title>
        <authorList>
            <person name="Ropars J."/>
            <person name="Sedzielewska K."/>
            <person name="Noel J."/>
            <person name="Charron P."/>
            <person name="Farinelli L."/>
            <person name="Marton T."/>
            <person name="Kruger M."/>
            <person name="Pelin A."/>
            <person name="Brachmann A."/>
            <person name="Corradi N."/>
        </authorList>
    </citation>
    <scope>NUCLEOTIDE SEQUENCE [LARGE SCALE GENOMIC DNA]</scope>
    <source>
        <strain evidence="2 3">A4</strain>
    </source>
</reference>
<sequence>MFSKCALFFCCLQSIIDFILVTSKREVVGRRNAGNLATKLYENSTPEEVVDVISKLRKESSEDMNKKMDKRIELIERKSNGNYEITKSDCQQRGKK</sequence>
<comment type="caution">
    <text evidence="2">The sequence shown here is derived from an EMBL/GenBank/DDBJ whole genome shotgun (WGS) entry which is preliminary data.</text>
</comment>
<evidence type="ECO:0000313" key="3">
    <source>
        <dbReference type="Proteomes" id="UP000234323"/>
    </source>
</evidence>
<name>A0A2I1HGR0_9GLOM</name>
<gene>
    <name evidence="2" type="ORF">RhiirA4_479645</name>
</gene>
<evidence type="ECO:0000256" key="1">
    <source>
        <dbReference type="SAM" id="SignalP"/>
    </source>
</evidence>
<keyword evidence="1" id="KW-0732">Signal</keyword>